<accession>A0AAD9R7N5</accession>
<dbReference type="GO" id="GO:0005886">
    <property type="term" value="C:plasma membrane"/>
    <property type="evidence" value="ECO:0007669"/>
    <property type="project" value="TreeGrafter"/>
</dbReference>
<evidence type="ECO:0000313" key="9">
    <source>
        <dbReference type="Proteomes" id="UP001249851"/>
    </source>
</evidence>
<feature type="transmembrane region" description="Helical" evidence="7">
    <location>
        <begin position="20"/>
        <end position="41"/>
    </location>
</feature>
<evidence type="ECO:0000256" key="6">
    <source>
        <dbReference type="RuleBase" id="RU000477"/>
    </source>
</evidence>
<evidence type="ECO:0000256" key="5">
    <source>
        <dbReference type="ARBA" id="ARBA00023136"/>
    </source>
</evidence>
<dbReference type="InterPro" id="IPR000425">
    <property type="entry name" value="MIP"/>
</dbReference>
<evidence type="ECO:0000256" key="7">
    <source>
        <dbReference type="SAM" id="Phobius"/>
    </source>
</evidence>
<dbReference type="EMBL" id="JARQWQ010000001">
    <property type="protein sequence ID" value="KAK2574556.1"/>
    <property type="molecule type" value="Genomic_DNA"/>
</dbReference>
<comment type="similarity">
    <text evidence="2 6">Belongs to the MIP/aquaporin (TC 1.A.8) family.</text>
</comment>
<keyword evidence="5 7" id="KW-0472">Membrane</keyword>
<protein>
    <submittedName>
        <fullName evidence="8">Aquaporin AQPAn.G</fullName>
    </submittedName>
</protein>
<dbReference type="Proteomes" id="UP001249851">
    <property type="component" value="Unassembled WGS sequence"/>
</dbReference>
<evidence type="ECO:0000256" key="2">
    <source>
        <dbReference type="ARBA" id="ARBA00006175"/>
    </source>
</evidence>
<reference evidence="8" key="1">
    <citation type="journal article" date="2023" name="G3 (Bethesda)">
        <title>Whole genome assembly and annotation of the endangered Caribbean coral Acropora cervicornis.</title>
        <authorList>
            <person name="Selwyn J.D."/>
            <person name="Vollmer S.V."/>
        </authorList>
    </citation>
    <scope>NUCLEOTIDE SEQUENCE</scope>
    <source>
        <strain evidence="8">K2</strain>
    </source>
</reference>
<dbReference type="PRINTS" id="PR00783">
    <property type="entry name" value="MINTRINSICP"/>
</dbReference>
<dbReference type="GO" id="GO:0015250">
    <property type="term" value="F:water channel activity"/>
    <property type="evidence" value="ECO:0007669"/>
    <property type="project" value="TreeGrafter"/>
</dbReference>
<dbReference type="PANTHER" id="PTHR19139:SF199">
    <property type="entry name" value="MIP17260P"/>
    <property type="match status" value="1"/>
</dbReference>
<keyword evidence="3 6" id="KW-0812">Transmembrane</keyword>
<sequence>MLFQEGSNEFLRRSFWTEVFAEFLVTLIYLFLVCGAVLPWNNTPPPVIHGAFISGLSIATLVMAVMHISGGHLNPVVTISFMSVGRVSVLKAIFFIVAQCLGEVIGSLGVTAPGKGVTTMQAFAVELGLTFVLMFLVMAVTDPTRGMTGYGVPLSIGICVFVCLMQGIPSSGASLNPARSIGPAVVMNSWRDHWIYWAAPTAGGLLATGTYQLVFASKRSNHDSDNNMIHSTEVMDRDDASKFLDSTL</sequence>
<feature type="transmembrane region" description="Helical" evidence="7">
    <location>
        <begin position="122"/>
        <end position="140"/>
    </location>
</feature>
<dbReference type="PANTHER" id="PTHR19139">
    <property type="entry name" value="AQUAPORIN TRANSPORTER"/>
    <property type="match status" value="1"/>
</dbReference>
<dbReference type="InterPro" id="IPR023271">
    <property type="entry name" value="Aquaporin-like"/>
</dbReference>
<name>A0AAD9R7N5_ACRCE</name>
<dbReference type="AlphaFoldDB" id="A0AAD9R7N5"/>
<dbReference type="InterPro" id="IPR034294">
    <property type="entry name" value="Aquaporin_transptr"/>
</dbReference>
<comment type="subcellular location">
    <subcellularLocation>
        <location evidence="1">Membrane</location>
        <topology evidence="1">Multi-pass membrane protein</topology>
    </subcellularLocation>
</comment>
<evidence type="ECO:0000256" key="4">
    <source>
        <dbReference type="ARBA" id="ARBA00022989"/>
    </source>
</evidence>
<evidence type="ECO:0000256" key="1">
    <source>
        <dbReference type="ARBA" id="ARBA00004141"/>
    </source>
</evidence>
<dbReference type="Pfam" id="PF00230">
    <property type="entry name" value="MIP"/>
    <property type="match status" value="1"/>
</dbReference>
<feature type="transmembrane region" description="Helical" evidence="7">
    <location>
        <begin position="147"/>
        <end position="168"/>
    </location>
</feature>
<keyword evidence="6" id="KW-0813">Transport</keyword>
<feature type="transmembrane region" description="Helical" evidence="7">
    <location>
        <begin position="47"/>
        <end position="68"/>
    </location>
</feature>
<keyword evidence="4 7" id="KW-1133">Transmembrane helix</keyword>
<gene>
    <name evidence="8" type="ORF">P5673_000743</name>
</gene>
<evidence type="ECO:0000313" key="8">
    <source>
        <dbReference type="EMBL" id="KAK2574556.1"/>
    </source>
</evidence>
<dbReference type="Gene3D" id="1.20.1080.10">
    <property type="entry name" value="Glycerol uptake facilitator protein"/>
    <property type="match status" value="1"/>
</dbReference>
<comment type="caution">
    <text evidence="8">The sequence shown here is derived from an EMBL/GenBank/DDBJ whole genome shotgun (WGS) entry which is preliminary data.</text>
</comment>
<proteinExistence type="inferred from homology"/>
<evidence type="ECO:0000256" key="3">
    <source>
        <dbReference type="ARBA" id="ARBA00022692"/>
    </source>
</evidence>
<reference evidence="8" key="2">
    <citation type="journal article" date="2023" name="Science">
        <title>Genomic signatures of disease resistance in endangered staghorn corals.</title>
        <authorList>
            <person name="Vollmer S.V."/>
            <person name="Selwyn J.D."/>
            <person name="Despard B.A."/>
            <person name="Roesel C.L."/>
        </authorList>
    </citation>
    <scope>NUCLEOTIDE SEQUENCE</scope>
    <source>
        <strain evidence="8">K2</strain>
    </source>
</reference>
<dbReference type="SUPFAM" id="SSF81338">
    <property type="entry name" value="Aquaporin-like"/>
    <property type="match status" value="1"/>
</dbReference>
<organism evidence="8 9">
    <name type="scientific">Acropora cervicornis</name>
    <name type="common">Staghorn coral</name>
    <dbReference type="NCBI Taxonomy" id="6130"/>
    <lineage>
        <taxon>Eukaryota</taxon>
        <taxon>Metazoa</taxon>
        <taxon>Cnidaria</taxon>
        <taxon>Anthozoa</taxon>
        <taxon>Hexacorallia</taxon>
        <taxon>Scleractinia</taxon>
        <taxon>Astrocoeniina</taxon>
        <taxon>Acroporidae</taxon>
        <taxon>Acropora</taxon>
    </lineage>
</organism>
<keyword evidence="9" id="KW-1185">Reference proteome</keyword>
<feature type="transmembrane region" description="Helical" evidence="7">
    <location>
        <begin position="194"/>
        <end position="214"/>
    </location>
</feature>